<accession>A0ABP9B2S0</accession>
<reference evidence="3" key="1">
    <citation type="journal article" date="2019" name="Int. J. Syst. Evol. Microbiol.">
        <title>The Global Catalogue of Microorganisms (GCM) 10K type strain sequencing project: providing services to taxonomists for standard genome sequencing and annotation.</title>
        <authorList>
            <consortium name="The Broad Institute Genomics Platform"/>
            <consortium name="The Broad Institute Genome Sequencing Center for Infectious Disease"/>
            <person name="Wu L."/>
            <person name="Ma J."/>
        </authorList>
    </citation>
    <scope>NUCLEOTIDE SEQUENCE [LARGE SCALE GENOMIC DNA]</scope>
    <source>
        <strain evidence="3">JCM 18200</strain>
    </source>
</reference>
<keyword evidence="3" id="KW-1185">Reference proteome</keyword>
<keyword evidence="1" id="KW-1133">Transmembrane helix</keyword>
<name>A0ABP9B2S0_9SPHI</name>
<gene>
    <name evidence="2" type="ORF">GCM10023231_17070</name>
</gene>
<evidence type="ECO:0008006" key="4">
    <source>
        <dbReference type="Google" id="ProtNLM"/>
    </source>
</evidence>
<sequence length="190" mass="22760">MFVSNSDIVKKGTYLFLAIYYPLIMWSSFILIRLYAKRKRKAIKSIVVDRNGIHYQFVYGKFESILFEQLERSPEYDSTDIDWHPRSRHTREYLYGFIAGEQKIIDFQCAAAPFFYLMKNRRQLRAHFLQGVELFRPDLKISPDLYRTFFIHPETYEFDRKSYGLNIMGIIISITIILLGIYLLMKYRFG</sequence>
<evidence type="ECO:0000256" key="1">
    <source>
        <dbReference type="SAM" id="Phobius"/>
    </source>
</evidence>
<comment type="caution">
    <text evidence="2">The sequence shown here is derived from an EMBL/GenBank/DDBJ whole genome shotgun (WGS) entry which is preliminary data.</text>
</comment>
<evidence type="ECO:0000313" key="2">
    <source>
        <dbReference type="EMBL" id="GAA4789672.1"/>
    </source>
</evidence>
<dbReference type="EMBL" id="BAABIQ010000019">
    <property type="protein sequence ID" value="GAA4789672.1"/>
    <property type="molecule type" value="Genomic_DNA"/>
</dbReference>
<evidence type="ECO:0000313" key="3">
    <source>
        <dbReference type="Proteomes" id="UP001501411"/>
    </source>
</evidence>
<feature type="transmembrane region" description="Helical" evidence="1">
    <location>
        <begin position="163"/>
        <end position="185"/>
    </location>
</feature>
<protein>
    <recommendedName>
        <fullName evidence="4">DUF3592 domain-containing protein</fullName>
    </recommendedName>
</protein>
<organism evidence="2 3">
    <name type="scientific">Olivibacter ginsenosidimutans</name>
    <dbReference type="NCBI Taxonomy" id="1176537"/>
    <lineage>
        <taxon>Bacteria</taxon>
        <taxon>Pseudomonadati</taxon>
        <taxon>Bacteroidota</taxon>
        <taxon>Sphingobacteriia</taxon>
        <taxon>Sphingobacteriales</taxon>
        <taxon>Sphingobacteriaceae</taxon>
        <taxon>Olivibacter</taxon>
    </lineage>
</organism>
<keyword evidence="1" id="KW-0812">Transmembrane</keyword>
<keyword evidence="1" id="KW-0472">Membrane</keyword>
<feature type="transmembrane region" description="Helical" evidence="1">
    <location>
        <begin position="12"/>
        <end position="36"/>
    </location>
</feature>
<proteinExistence type="predicted"/>
<dbReference type="Proteomes" id="UP001501411">
    <property type="component" value="Unassembled WGS sequence"/>
</dbReference>